<comment type="similarity">
    <text evidence="2">Belongs to the chloride channel MCLC family.</text>
</comment>
<keyword evidence="9" id="KW-1185">Reference proteome</keyword>
<dbReference type="Proteomes" id="UP000694846">
    <property type="component" value="Unplaced"/>
</dbReference>
<dbReference type="GeneID" id="112684937"/>
<evidence type="ECO:0000256" key="8">
    <source>
        <dbReference type="SAM" id="SignalP"/>
    </source>
</evidence>
<organism evidence="9 10">
    <name type="scientific">Sipha flava</name>
    <name type="common">yellow sugarcane aphid</name>
    <dbReference type="NCBI Taxonomy" id="143950"/>
    <lineage>
        <taxon>Eukaryota</taxon>
        <taxon>Metazoa</taxon>
        <taxon>Ecdysozoa</taxon>
        <taxon>Arthropoda</taxon>
        <taxon>Hexapoda</taxon>
        <taxon>Insecta</taxon>
        <taxon>Pterygota</taxon>
        <taxon>Neoptera</taxon>
        <taxon>Paraneoptera</taxon>
        <taxon>Hemiptera</taxon>
        <taxon>Sternorrhyncha</taxon>
        <taxon>Aphidomorpha</taxon>
        <taxon>Aphidoidea</taxon>
        <taxon>Aphididae</taxon>
        <taxon>Sipha</taxon>
    </lineage>
</organism>
<keyword evidence="4 7" id="KW-0812">Transmembrane</keyword>
<feature type="transmembrane region" description="Helical" evidence="7">
    <location>
        <begin position="150"/>
        <end position="167"/>
    </location>
</feature>
<dbReference type="PANTHER" id="PTHR34093:SF1">
    <property type="entry name" value="CHLORIDE CHANNEL CLIC-LIKE PROTEIN 1"/>
    <property type="match status" value="1"/>
</dbReference>
<feature type="chain" id="PRO_5034805064" description="Chloride channel CLIC-like protein 1" evidence="8">
    <location>
        <begin position="21"/>
        <end position="444"/>
    </location>
</feature>
<dbReference type="GO" id="GO:0016020">
    <property type="term" value="C:membrane"/>
    <property type="evidence" value="ECO:0007669"/>
    <property type="project" value="UniProtKB-SubCell"/>
</dbReference>
<evidence type="ECO:0000256" key="3">
    <source>
        <dbReference type="ARBA" id="ARBA00015571"/>
    </source>
</evidence>
<dbReference type="InterPro" id="IPR009231">
    <property type="entry name" value="Chloride_chnl_CLIC-like"/>
</dbReference>
<proteinExistence type="inferred from homology"/>
<feature type="signal peptide" evidence="8">
    <location>
        <begin position="1"/>
        <end position="20"/>
    </location>
</feature>
<evidence type="ECO:0000256" key="5">
    <source>
        <dbReference type="ARBA" id="ARBA00022989"/>
    </source>
</evidence>
<feature type="transmembrane region" description="Helical" evidence="7">
    <location>
        <begin position="289"/>
        <end position="315"/>
    </location>
</feature>
<name>A0A8B8FNE4_9HEMI</name>
<evidence type="ECO:0000256" key="1">
    <source>
        <dbReference type="ARBA" id="ARBA00004141"/>
    </source>
</evidence>
<dbReference type="GO" id="GO:0005254">
    <property type="term" value="F:chloride channel activity"/>
    <property type="evidence" value="ECO:0007669"/>
    <property type="project" value="TreeGrafter"/>
</dbReference>
<feature type="transmembrane region" description="Helical" evidence="7">
    <location>
        <begin position="174"/>
        <end position="194"/>
    </location>
</feature>
<accession>A0A8B8FNE4</accession>
<evidence type="ECO:0000256" key="6">
    <source>
        <dbReference type="ARBA" id="ARBA00023136"/>
    </source>
</evidence>
<dbReference type="Pfam" id="PF05934">
    <property type="entry name" value="MCLC"/>
    <property type="match status" value="2"/>
</dbReference>
<dbReference type="OrthoDB" id="5837849at2759"/>
<dbReference type="PANTHER" id="PTHR34093">
    <property type="entry name" value="CHLORIDE CHANNEL CLIC-LIKE PROTEIN 1"/>
    <property type="match status" value="1"/>
</dbReference>
<protein>
    <recommendedName>
        <fullName evidence="3">Chloride channel CLIC-like protein 1</fullName>
    </recommendedName>
</protein>
<evidence type="ECO:0000313" key="9">
    <source>
        <dbReference type="Proteomes" id="UP000694846"/>
    </source>
</evidence>
<evidence type="ECO:0000256" key="2">
    <source>
        <dbReference type="ARBA" id="ARBA00005944"/>
    </source>
</evidence>
<dbReference type="RefSeq" id="XP_025412459.1">
    <property type="nucleotide sequence ID" value="XM_025556674.1"/>
</dbReference>
<gene>
    <name evidence="10" type="primary">LOC112684937</name>
</gene>
<dbReference type="AlphaFoldDB" id="A0A8B8FNE4"/>
<sequence>MRVYSIYLLIVCLSSGLVRCSVNDNEFIDPLDMLNYDRSTASMRRSRTQETSNNAKSVHDDRCTVFVSRFINSLLQNTGLSSKQKNQEELKSYTLVKISDKDLQSLKNMASNRNIDYVEIDRILNSMFTPFKKSMTDKYEGTSFNEIKGVLFWIFCGLILLLTLYVISKQIHFVLSYTFVFSVIIILAFASTWYSMYMKAVINRNVHLDHMPAHCQHTGGSWLHSSWFRRHDIEECKRFREAIILDPKYSISVTEVLSEMLSKIITKPIESLGESIYGFNKSVLKDIPFWAQILIVPIIIVIFIKSFLLAIALLVGRSLSMKSVFGYGGTSIGSGPTINDQNNTYSRTNNNTQPTTRVLPTITHMPQIPKVNLNINLFHPSNIVDDCKKIENNTSFLINNKLKTNKKNLSNLIEMLKNKEIDSVDSKNADSLAVKRYRHRTLSF</sequence>
<keyword evidence="5 7" id="KW-1133">Transmembrane helix</keyword>
<reference evidence="10" key="1">
    <citation type="submission" date="2025-08" db="UniProtKB">
        <authorList>
            <consortium name="RefSeq"/>
        </authorList>
    </citation>
    <scope>IDENTIFICATION</scope>
    <source>
        <tissue evidence="10">Whole body</tissue>
    </source>
</reference>
<evidence type="ECO:0000313" key="10">
    <source>
        <dbReference type="RefSeq" id="XP_025412459.1"/>
    </source>
</evidence>
<keyword evidence="8" id="KW-0732">Signal</keyword>
<evidence type="ECO:0000256" key="4">
    <source>
        <dbReference type="ARBA" id="ARBA00022692"/>
    </source>
</evidence>
<keyword evidence="6 7" id="KW-0472">Membrane</keyword>
<dbReference type="GO" id="GO:0005783">
    <property type="term" value="C:endoplasmic reticulum"/>
    <property type="evidence" value="ECO:0007669"/>
    <property type="project" value="TreeGrafter"/>
</dbReference>
<evidence type="ECO:0000256" key="7">
    <source>
        <dbReference type="SAM" id="Phobius"/>
    </source>
</evidence>
<comment type="subcellular location">
    <subcellularLocation>
        <location evidence="1">Membrane</location>
        <topology evidence="1">Multi-pass membrane protein</topology>
    </subcellularLocation>
</comment>